<dbReference type="InterPro" id="IPR039425">
    <property type="entry name" value="RNA_pol_sigma-70-like"/>
</dbReference>
<dbReference type="GO" id="GO:0003677">
    <property type="term" value="F:DNA binding"/>
    <property type="evidence" value="ECO:0007669"/>
    <property type="project" value="UniProtKB-KW"/>
</dbReference>
<gene>
    <name evidence="8" type="ORF">SAMN04488563_2667</name>
</gene>
<dbReference type="NCBIfam" id="TIGR02937">
    <property type="entry name" value="sigma70-ECF"/>
    <property type="match status" value="1"/>
</dbReference>
<feature type="domain" description="RNA polymerase sigma-70 region 2" evidence="6">
    <location>
        <begin position="17"/>
        <end position="77"/>
    </location>
</feature>
<evidence type="ECO:0000256" key="3">
    <source>
        <dbReference type="ARBA" id="ARBA00023082"/>
    </source>
</evidence>
<protein>
    <submittedName>
        <fullName evidence="8">RNA polymerase sigma-70 factor, sigma-E family</fullName>
    </submittedName>
</protein>
<dbReference type="Proteomes" id="UP000182977">
    <property type="component" value="Chromosome I"/>
</dbReference>
<keyword evidence="5" id="KW-0804">Transcription</keyword>
<evidence type="ECO:0000259" key="7">
    <source>
        <dbReference type="Pfam" id="PF04545"/>
    </source>
</evidence>
<comment type="similarity">
    <text evidence="1">Belongs to the sigma-70 factor family. ECF subfamily.</text>
</comment>
<dbReference type="OrthoDB" id="3785047at2"/>
<sequence>MAGDPQGFTEFAASSSGRLFRTAWLMTGDWHLAEDLVQETLGKVYGAWTKRARPDDPAAYARTTLMRTFFTHRRRRGSAERPSDSLPERPAGETDVALRVTLIDALGRLDAKDRAVLVLRYWEDRSVEQTAADLGLSAGAVRSRCFRALDRLRDVLGTDDPTMSGVAR</sequence>
<keyword evidence="2" id="KW-0805">Transcription regulation</keyword>
<dbReference type="AlphaFoldDB" id="A0A1H2JGE9"/>
<evidence type="ECO:0000256" key="2">
    <source>
        <dbReference type="ARBA" id="ARBA00023015"/>
    </source>
</evidence>
<dbReference type="InterPro" id="IPR007627">
    <property type="entry name" value="RNA_pol_sigma70_r2"/>
</dbReference>
<dbReference type="CDD" id="cd06171">
    <property type="entry name" value="Sigma70_r4"/>
    <property type="match status" value="1"/>
</dbReference>
<dbReference type="InterPro" id="IPR013324">
    <property type="entry name" value="RNA_pol_sigma_r3/r4-like"/>
</dbReference>
<dbReference type="InterPro" id="IPR014325">
    <property type="entry name" value="RNA_pol_sigma-E_actinobac"/>
</dbReference>
<dbReference type="SUPFAM" id="SSF88659">
    <property type="entry name" value="Sigma3 and sigma4 domains of RNA polymerase sigma factors"/>
    <property type="match status" value="1"/>
</dbReference>
<evidence type="ECO:0000256" key="5">
    <source>
        <dbReference type="ARBA" id="ARBA00023163"/>
    </source>
</evidence>
<dbReference type="GO" id="GO:0006352">
    <property type="term" value="P:DNA-templated transcription initiation"/>
    <property type="evidence" value="ECO:0007669"/>
    <property type="project" value="InterPro"/>
</dbReference>
<reference evidence="9" key="1">
    <citation type="submission" date="2016-10" db="EMBL/GenBank/DDBJ databases">
        <authorList>
            <person name="Varghese N."/>
            <person name="Submissions S."/>
        </authorList>
    </citation>
    <scope>NUCLEOTIDE SEQUENCE [LARGE SCALE GENOMIC DNA]</scope>
    <source>
        <strain evidence="9">DSM 45079</strain>
    </source>
</reference>
<name>A0A1H2JGE9_9ACTN</name>
<keyword evidence="3" id="KW-0731">Sigma factor</keyword>
<evidence type="ECO:0000256" key="1">
    <source>
        <dbReference type="ARBA" id="ARBA00010641"/>
    </source>
</evidence>
<dbReference type="Pfam" id="PF04545">
    <property type="entry name" value="Sigma70_r4"/>
    <property type="match status" value="1"/>
</dbReference>
<keyword evidence="4" id="KW-0238">DNA-binding</keyword>
<dbReference type="InterPro" id="IPR013325">
    <property type="entry name" value="RNA_pol_sigma_r2"/>
</dbReference>
<evidence type="ECO:0000259" key="6">
    <source>
        <dbReference type="Pfam" id="PF04542"/>
    </source>
</evidence>
<dbReference type="Gene3D" id="1.10.10.10">
    <property type="entry name" value="Winged helix-like DNA-binding domain superfamily/Winged helix DNA-binding domain"/>
    <property type="match status" value="1"/>
</dbReference>
<dbReference type="InterPro" id="IPR014284">
    <property type="entry name" value="RNA_pol_sigma-70_dom"/>
</dbReference>
<dbReference type="EMBL" id="LT629791">
    <property type="protein sequence ID" value="SDU55437.1"/>
    <property type="molecule type" value="Genomic_DNA"/>
</dbReference>
<dbReference type="SUPFAM" id="SSF88946">
    <property type="entry name" value="Sigma2 domain of RNA polymerase sigma factors"/>
    <property type="match status" value="1"/>
</dbReference>
<dbReference type="InterPro" id="IPR007630">
    <property type="entry name" value="RNA_pol_sigma70_r4"/>
</dbReference>
<dbReference type="Gene3D" id="1.10.1740.10">
    <property type="match status" value="1"/>
</dbReference>
<evidence type="ECO:0000256" key="4">
    <source>
        <dbReference type="ARBA" id="ARBA00023125"/>
    </source>
</evidence>
<dbReference type="InterPro" id="IPR036388">
    <property type="entry name" value="WH-like_DNA-bd_sf"/>
</dbReference>
<dbReference type="PANTHER" id="PTHR43133">
    <property type="entry name" value="RNA POLYMERASE ECF-TYPE SIGMA FACTO"/>
    <property type="match status" value="1"/>
</dbReference>
<dbReference type="NCBIfam" id="TIGR02983">
    <property type="entry name" value="SigE-fam_strep"/>
    <property type="match status" value="1"/>
</dbReference>
<dbReference type="GO" id="GO:0016987">
    <property type="term" value="F:sigma factor activity"/>
    <property type="evidence" value="ECO:0007669"/>
    <property type="project" value="UniProtKB-KW"/>
</dbReference>
<keyword evidence="9" id="KW-1185">Reference proteome</keyword>
<dbReference type="RefSeq" id="WP_046772169.1">
    <property type="nucleotide sequence ID" value="NZ_LBMC01000057.1"/>
</dbReference>
<organism evidence="8 9">
    <name type="scientific">Jiangella alkaliphila</name>
    <dbReference type="NCBI Taxonomy" id="419479"/>
    <lineage>
        <taxon>Bacteria</taxon>
        <taxon>Bacillati</taxon>
        <taxon>Actinomycetota</taxon>
        <taxon>Actinomycetes</taxon>
        <taxon>Jiangellales</taxon>
        <taxon>Jiangellaceae</taxon>
        <taxon>Jiangella</taxon>
    </lineage>
</organism>
<dbReference type="Pfam" id="PF04542">
    <property type="entry name" value="Sigma70_r2"/>
    <property type="match status" value="1"/>
</dbReference>
<feature type="domain" description="RNA polymerase sigma-70 region 4" evidence="7">
    <location>
        <begin position="105"/>
        <end position="153"/>
    </location>
</feature>
<dbReference type="STRING" id="419479.SAMN04488563_2667"/>
<dbReference type="PANTHER" id="PTHR43133:SF50">
    <property type="entry name" value="ECF RNA POLYMERASE SIGMA FACTOR SIGM"/>
    <property type="match status" value="1"/>
</dbReference>
<accession>A0A1H2JGE9</accession>
<proteinExistence type="inferred from homology"/>
<evidence type="ECO:0000313" key="8">
    <source>
        <dbReference type="EMBL" id="SDU55437.1"/>
    </source>
</evidence>
<evidence type="ECO:0000313" key="9">
    <source>
        <dbReference type="Proteomes" id="UP000182977"/>
    </source>
</evidence>